<evidence type="ECO:0008006" key="5">
    <source>
        <dbReference type="Google" id="ProtNLM"/>
    </source>
</evidence>
<dbReference type="GO" id="GO:0009451">
    <property type="term" value="P:RNA modification"/>
    <property type="evidence" value="ECO:0007669"/>
    <property type="project" value="InterPro"/>
</dbReference>
<dbReference type="InterPro" id="IPR002885">
    <property type="entry name" value="PPR_rpt"/>
</dbReference>
<dbReference type="Pfam" id="PF20431">
    <property type="entry name" value="E_motif"/>
    <property type="match status" value="1"/>
</dbReference>
<reference evidence="3" key="1">
    <citation type="journal article" date="2023" name="Plant J.">
        <title>The genome of the king protea, Protea cynaroides.</title>
        <authorList>
            <person name="Chang J."/>
            <person name="Duong T.A."/>
            <person name="Schoeman C."/>
            <person name="Ma X."/>
            <person name="Roodt D."/>
            <person name="Barker N."/>
            <person name="Li Z."/>
            <person name="Van de Peer Y."/>
            <person name="Mizrachi E."/>
        </authorList>
    </citation>
    <scope>NUCLEOTIDE SEQUENCE</scope>
    <source>
        <tissue evidence="3">Young leaves</tissue>
    </source>
</reference>
<keyword evidence="4" id="KW-1185">Reference proteome</keyword>
<dbReference type="InterPro" id="IPR046960">
    <property type="entry name" value="PPR_At4g14850-like_plant"/>
</dbReference>
<feature type="repeat" description="PPR" evidence="2">
    <location>
        <begin position="421"/>
        <end position="451"/>
    </location>
</feature>
<proteinExistence type="predicted"/>
<dbReference type="GO" id="GO:0003723">
    <property type="term" value="F:RNA binding"/>
    <property type="evidence" value="ECO:0007669"/>
    <property type="project" value="InterPro"/>
</dbReference>
<dbReference type="FunFam" id="1.25.40.10:FF:002166">
    <property type="entry name" value="Pentatricopeptide (PPR) repeat-containing protein-like"/>
    <property type="match status" value="1"/>
</dbReference>
<dbReference type="PROSITE" id="PS51375">
    <property type="entry name" value="PPR"/>
    <property type="match status" value="5"/>
</dbReference>
<dbReference type="FunFam" id="1.25.40.10:FF:000515">
    <property type="entry name" value="Pentatricopeptide repeat-containing protein chloroplastic"/>
    <property type="match status" value="1"/>
</dbReference>
<feature type="repeat" description="PPR" evidence="2">
    <location>
        <begin position="455"/>
        <end position="490"/>
    </location>
</feature>
<feature type="repeat" description="PPR" evidence="2">
    <location>
        <begin position="289"/>
        <end position="319"/>
    </location>
</feature>
<name>A0A9Q0KEK4_9MAGN</name>
<evidence type="ECO:0000256" key="1">
    <source>
        <dbReference type="ARBA" id="ARBA00022737"/>
    </source>
</evidence>
<dbReference type="Proteomes" id="UP001141806">
    <property type="component" value="Unassembled WGS sequence"/>
</dbReference>
<comment type="caution">
    <text evidence="3">The sequence shown here is derived from an EMBL/GenBank/DDBJ whole genome shotgun (WGS) entry which is preliminary data.</text>
</comment>
<organism evidence="3 4">
    <name type="scientific">Protea cynaroides</name>
    <dbReference type="NCBI Taxonomy" id="273540"/>
    <lineage>
        <taxon>Eukaryota</taxon>
        <taxon>Viridiplantae</taxon>
        <taxon>Streptophyta</taxon>
        <taxon>Embryophyta</taxon>
        <taxon>Tracheophyta</taxon>
        <taxon>Spermatophyta</taxon>
        <taxon>Magnoliopsida</taxon>
        <taxon>Proteales</taxon>
        <taxon>Proteaceae</taxon>
        <taxon>Protea</taxon>
    </lineage>
</organism>
<evidence type="ECO:0000313" key="4">
    <source>
        <dbReference type="Proteomes" id="UP001141806"/>
    </source>
</evidence>
<dbReference type="Pfam" id="PF01535">
    <property type="entry name" value="PPR"/>
    <property type="match status" value="7"/>
</dbReference>
<dbReference type="PANTHER" id="PTHR47926">
    <property type="entry name" value="PENTATRICOPEPTIDE REPEAT-CONTAINING PROTEIN"/>
    <property type="match status" value="1"/>
</dbReference>
<evidence type="ECO:0000256" key="2">
    <source>
        <dbReference type="PROSITE-ProRule" id="PRU00708"/>
    </source>
</evidence>
<dbReference type="Pfam" id="PF13041">
    <property type="entry name" value="PPR_2"/>
    <property type="match status" value="1"/>
</dbReference>
<dbReference type="OrthoDB" id="1909720at2759"/>
<dbReference type="InterPro" id="IPR046848">
    <property type="entry name" value="E_motif"/>
</dbReference>
<dbReference type="AlphaFoldDB" id="A0A9Q0KEK4"/>
<accession>A0A9Q0KEK4</accession>
<feature type="repeat" description="PPR" evidence="2">
    <location>
        <begin position="320"/>
        <end position="354"/>
    </location>
</feature>
<dbReference type="NCBIfam" id="TIGR00756">
    <property type="entry name" value="PPR"/>
    <property type="match status" value="4"/>
</dbReference>
<gene>
    <name evidence="3" type="ORF">NE237_015844</name>
</gene>
<evidence type="ECO:0000313" key="3">
    <source>
        <dbReference type="EMBL" id="KAJ4969143.1"/>
    </source>
</evidence>
<dbReference type="PANTHER" id="PTHR47926:SF492">
    <property type="entry name" value="DYW DOMAIN-CONTAINING PROTEIN"/>
    <property type="match status" value="1"/>
</dbReference>
<dbReference type="EMBL" id="JAMYWD010000006">
    <property type="protein sequence ID" value="KAJ4969143.1"/>
    <property type="molecule type" value="Genomic_DNA"/>
</dbReference>
<dbReference type="InterPro" id="IPR011990">
    <property type="entry name" value="TPR-like_helical_dom_sf"/>
</dbReference>
<keyword evidence="1" id="KW-0677">Repeat</keyword>
<protein>
    <recommendedName>
        <fullName evidence="5">Chlororespiratory reduction 4</fullName>
    </recommendedName>
</protein>
<sequence>MYRYFRSFCTSTSHRTCWDPTESLNLSHPVLFLLEKCRTRDHFKQILAQMMRIHLTTHTFPMSRLIYFSAASYPENLDMAILLFNHYTQPNLYIYNTMISALSFSNQSLLLYNSMLQSYIYPDKHTFLYLLKACKCLSEVKQIHSHAIVTGFVSYGYFQNSLMKMYLGYGQMSLAHLVFQQMPIGDAVPYNIMILGHARKGHGLEALQLFHDMVGSSVDPDEFTMVALLMSCGQLGNMLLGKAVHAWIERRRLFSACNLILGNALLDMYVKCEEMKIARRVFDKFVDKDIISWNTMLAGYAKIGEMELSSTFFGLMPSKDLVSWNSIIEGYGQKGDCPSVMNMFKRMLIENVCPDKVTIVSVVHAAAEAGTVDQGRWIHGWVVRSGMKLDAFLGSALIDMYCKCGSIERALIVFSRITERDVTMWTAMISGFAFHGHGSKALELFWEMQKELGPNEVTFVAVLTACSHCGMVEQGLKIFNSMKKNYGIEPGVEHYGCLVDLLGRAGRLADAKDVIDKMPIKPSGSIWGAMLSACKAHGDVELAETALIELLKLEPEEEGGYVLLSNIYAAFGRWSFSDKIREIMVTRGVKKTAGCSSLVVNGVVHRFVAEDKQHLRWIEIHAILICLRSEMKSEPRFSSEYIEEHI</sequence>
<dbReference type="Gene3D" id="1.25.40.10">
    <property type="entry name" value="Tetratricopeptide repeat domain"/>
    <property type="match status" value="4"/>
</dbReference>
<feature type="repeat" description="PPR" evidence="2">
    <location>
        <begin position="186"/>
        <end position="220"/>
    </location>
</feature>